<evidence type="ECO:0000256" key="1">
    <source>
        <dbReference type="SAM" id="MobiDB-lite"/>
    </source>
</evidence>
<dbReference type="InterPro" id="IPR003615">
    <property type="entry name" value="HNH_nuc"/>
</dbReference>
<name>A0A2Z2K9B1_9BACL</name>
<dbReference type="KEGG" id="pdh:B9T62_15380"/>
<accession>A0A2Z2K9B1</accession>
<dbReference type="EMBL" id="CP021780">
    <property type="protein sequence ID" value="ASA22034.1"/>
    <property type="molecule type" value="Genomic_DNA"/>
</dbReference>
<feature type="region of interest" description="Disordered" evidence="1">
    <location>
        <begin position="1"/>
        <end position="24"/>
    </location>
</feature>
<dbReference type="GO" id="GO:0003676">
    <property type="term" value="F:nucleic acid binding"/>
    <property type="evidence" value="ECO:0007669"/>
    <property type="project" value="InterPro"/>
</dbReference>
<proteinExistence type="predicted"/>
<protein>
    <recommendedName>
        <fullName evidence="2">HNH nuclease domain-containing protein</fullName>
    </recommendedName>
</protein>
<dbReference type="SMART" id="SM00507">
    <property type="entry name" value="HNHc"/>
    <property type="match status" value="1"/>
</dbReference>
<dbReference type="Pfam" id="PF01844">
    <property type="entry name" value="HNH"/>
    <property type="match status" value="1"/>
</dbReference>
<gene>
    <name evidence="3" type="ORF">B9T62_15380</name>
</gene>
<dbReference type="InterPro" id="IPR002711">
    <property type="entry name" value="HNH"/>
</dbReference>
<sequence>MSAFGFHPAPKPSFSRGKEKRGVRGKFSKETIVDIFQRDGYRCVHCGADKDLEEIPHHVVFKSQGGPGTVDNGATVCRTCHKWAHNCVAGRIWFEQFIIRLYGKLNGAEPHG</sequence>
<evidence type="ECO:0000313" key="4">
    <source>
        <dbReference type="Proteomes" id="UP000249890"/>
    </source>
</evidence>
<feature type="domain" description="HNH nuclease" evidence="2">
    <location>
        <begin position="30"/>
        <end position="82"/>
    </location>
</feature>
<dbReference type="OrthoDB" id="2662325at2"/>
<dbReference type="Gene3D" id="1.10.30.50">
    <property type="match status" value="1"/>
</dbReference>
<dbReference type="GO" id="GO:0004519">
    <property type="term" value="F:endonuclease activity"/>
    <property type="evidence" value="ECO:0007669"/>
    <property type="project" value="InterPro"/>
</dbReference>
<reference evidence="3 4" key="1">
    <citation type="submission" date="2017-06" db="EMBL/GenBank/DDBJ databases">
        <title>Complete genome sequence of Paenibacillus donghaensis KCTC 13049T isolated from East Sea sediment, South Korea.</title>
        <authorList>
            <person name="Jung B.K."/>
            <person name="Hong S.-J."/>
            <person name="Shin J.-H."/>
        </authorList>
    </citation>
    <scope>NUCLEOTIDE SEQUENCE [LARGE SCALE GENOMIC DNA]</scope>
    <source>
        <strain evidence="3 4">KCTC 13049</strain>
    </source>
</reference>
<dbReference type="RefSeq" id="WP_087916039.1">
    <property type="nucleotide sequence ID" value="NZ_CP021780.1"/>
</dbReference>
<dbReference type="GO" id="GO:0008270">
    <property type="term" value="F:zinc ion binding"/>
    <property type="evidence" value="ECO:0007669"/>
    <property type="project" value="InterPro"/>
</dbReference>
<dbReference type="CDD" id="cd00085">
    <property type="entry name" value="HNHc"/>
    <property type="match status" value="1"/>
</dbReference>
<keyword evidence="4" id="KW-1185">Reference proteome</keyword>
<evidence type="ECO:0000313" key="3">
    <source>
        <dbReference type="EMBL" id="ASA22034.1"/>
    </source>
</evidence>
<dbReference type="Proteomes" id="UP000249890">
    <property type="component" value="Chromosome"/>
</dbReference>
<dbReference type="AlphaFoldDB" id="A0A2Z2K9B1"/>
<organism evidence="3 4">
    <name type="scientific">Paenibacillus donghaensis</name>
    <dbReference type="NCBI Taxonomy" id="414771"/>
    <lineage>
        <taxon>Bacteria</taxon>
        <taxon>Bacillati</taxon>
        <taxon>Bacillota</taxon>
        <taxon>Bacilli</taxon>
        <taxon>Bacillales</taxon>
        <taxon>Paenibacillaceae</taxon>
        <taxon>Paenibacillus</taxon>
    </lineage>
</organism>
<evidence type="ECO:0000259" key="2">
    <source>
        <dbReference type="SMART" id="SM00507"/>
    </source>
</evidence>